<dbReference type="Pfam" id="PF00082">
    <property type="entry name" value="Peptidase_S8"/>
    <property type="match status" value="1"/>
</dbReference>
<evidence type="ECO:0000256" key="9">
    <source>
        <dbReference type="PROSITE-ProRule" id="PRU01240"/>
    </source>
</evidence>
<feature type="active site" description="Charge relay system" evidence="8 9">
    <location>
        <position position="216"/>
    </location>
</feature>
<comment type="similarity">
    <text evidence="2 9">Belongs to the peptidase S8 family.</text>
</comment>
<gene>
    <name evidence="15" type="primary">SBT1.2_0</name>
    <name evidence="15" type="ORF">CK203_014000</name>
</gene>
<reference evidence="15 16" key="1">
    <citation type="journal article" date="2018" name="PLoS Genet.">
        <title>Population sequencing reveals clonal diversity and ancestral inbreeding in the grapevine cultivar Chardonnay.</title>
        <authorList>
            <person name="Roach M.J."/>
            <person name="Johnson D.L."/>
            <person name="Bohlmann J."/>
            <person name="van Vuuren H.J."/>
            <person name="Jones S.J."/>
            <person name="Pretorius I.S."/>
            <person name="Schmidt S.A."/>
            <person name="Borneman A.R."/>
        </authorList>
    </citation>
    <scope>NUCLEOTIDE SEQUENCE [LARGE SCALE GENOMIC DNA]</scope>
    <source>
        <strain evidence="16">cv. Chardonnay</strain>
        <tissue evidence="15">Leaf</tissue>
    </source>
</reference>
<dbReference type="Pfam" id="PF05922">
    <property type="entry name" value="Inhibitor_I9"/>
    <property type="match status" value="1"/>
</dbReference>
<dbReference type="Pfam" id="PF17766">
    <property type="entry name" value="fn3_6"/>
    <property type="match status" value="1"/>
</dbReference>
<evidence type="ECO:0000313" key="15">
    <source>
        <dbReference type="EMBL" id="RVX09022.1"/>
    </source>
</evidence>
<dbReference type="PROSITE" id="PS00136">
    <property type="entry name" value="SUBTILASE_ASP"/>
    <property type="match status" value="1"/>
</dbReference>
<proteinExistence type="inferred from homology"/>
<dbReference type="PANTHER" id="PTHR10795">
    <property type="entry name" value="PROPROTEIN CONVERTASE SUBTILISIN/KEXIN"/>
    <property type="match status" value="1"/>
</dbReference>
<dbReference type="CDD" id="cd02120">
    <property type="entry name" value="PA_subtilisin_like"/>
    <property type="match status" value="1"/>
</dbReference>
<comment type="caution">
    <text evidence="15">The sequence shown here is derived from an EMBL/GenBank/DDBJ whole genome shotgun (WGS) entry which is preliminary data.</text>
</comment>
<sequence length="750" mass="79512">MCMEKWGWGVLQIMGVLFLFALFFMSKSSPAIACDQGGESRLKTYIVHLKEPEGGVFAESENLEGWYKSFLPARIASSKQQERMVYSYRNVLTGFAARLTEEEAKEMEAKEGFVSARPEKIYHLHTTHSPSFMGLHKRSGLWKGSNLGKGVIIGVMDSGILPSHPSFGDEGMPPPPAKWTGLCEFNKSGGCSNKVIGARNFESGSKGMPPFDEGGHGSHTASIAAGNFVKHANVLGNAKGTAAGVAPGAHLAIYKICTDGGCAGADILAAFDAAIADGVDVLSVSVGQKSTPFYDDAIAVGAFAAIRKGILVSCSAGNYGPTSASVGNAAPWILTVGASTIDRSIRASVKLGNGEKFDGESLFQPSDFPPELFPLVYSPYFCSAGTVNVADVEGKVVLCDSDGKTSITDKGRVVKQAGGVAMIVANSDLAGSTTIALEHVLPASHVSYSAGLSIKAYISSTSHPTASIAFEGTIIGEPSAPEVIFFSARGPSLATPGILKPDIIGPGMNILAAWPTPLHNNSPSKLTFNLLSGTSMSCPHLSGVAALIKSSHPDWSPAAIKSAIMTTADILNLKDSPILDQTEHPASIFAIGAGHVNPLRANDPGLIYDIQPDDYIPYLCGLGYNDTQVGLITLRTVRCSEESSIPEAQLNYPSFSIALRSKARRFQRTVTNVGKPKSSYTVHIAAPPGVDVTVKPHKLHFTKRNQKKTYTVTLKRSSSWVITGEQYAQGFLKWVSATHSARSPIAVKFE</sequence>
<dbReference type="GO" id="GO:0004252">
    <property type="term" value="F:serine-type endopeptidase activity"/>
    <property type="evidence" value="ECO:0007669"/>
    <property type="project" value="UniProtKB-UniRule"/>
</dbReference>
<dbReference type="AlphaFoldDB" id="A0A438JJA5"/>
<keyword evidence="6 9" id="KW-0720">Serine protease</keyword>
<accession>A0A438JJA5</accession>
<evidence type="ECO:0000259" key="11">
    <source>
        <dbReference type="Pfam" id="PF00082"/>
    </source>
</evidence>
<evidence type="ECO:0000256" key="1">
    <source>
        <dbReference type="ARBA" id="ARBA00004613"/>
    </source>
</evidence>
<dbReference type="InterPro" id="IPR034197">
    <property type="entry name" value="Peptidases_S8_3"/>
</dbReference>
<dbReference type="InterPro" id="IPR015500">
    <property type="entry name" value="Peptidase_S8_subtilisin-rel"/>
</dbReference>
<dbReference type="InterPro" id="IPR003137">
    <property type="entry name" value="PA_domain"/>
</dbReference>
<evidence type="ECO:0000256" key="6">
    <source>
        <dbReference type="ARBA" id="ARBA00022825"/>
    </source>
</evidence>
<feature type="domain" description="Peptidase S8/S53" evidence="11">
    <location>
        <begin position="148"/>
        <end position="574"/>
    </location>
</feature>
<feature type="domain" description="Inhibitor I9" evidence="13">
    <location>
        <begin position="44"/>
        <end position="125"/>
    </location>
</feature>
<evidence type="ECO:0000256" key="7">
    <source>
        <dbReference type="ARBA" id="ARBA00023180"/>
    </source>
</evidence>
<keyword evidence="4 10" id="KW-0732">Signal</keyword>
<keyword evidence="7" id="KW-0325">Glycoprotein</keyword>
<feature type="active site" description="Charge relay system" evidence="8 9">
    <location>
        <position position="535"/>
    </location>
</feature>
<dbReference type="Gene3D" id="3.40.50.200">
    <property type="entry name" value="Peptidase S8/S53 domain"/>
    <property type="match status" value="1"/>
</dbReference>
<feature type="chain" id="PRO_5019018506" evidence="10">
    <location>
        <begin position="34"/>
        <end position="750"/>
    </location>
</feature>
<feature type="signal peptide" evidence="10">
    <location>
        <begin position="1"/>
        <end position="33"/>
    </location>
</feature>
<dbReference type="InterPro" id="IPR037045">
    <property type="entry name" value="S8pro/Inhibitor_I9_sf"/>
</dbReference>
<dbReference type="FunFam" id="3.50.30.30:FF:000005">
    <property type="entry name" value="subtilisin-like protease SBT1.5"/>
    <property type="match status" value="1"/>
</dbReference>
<feature type="domain" description="PA" evidence="12">
    <location>
        <begin position="374"/>
        <end position="454"/>
    </location>
</feature>
<evidence type="ECO:0000256" key="10">
    <source>
        <dbReference type="SAM" id="SignalP"/>
    </source>
</evidence>
<organism evidence="15 16">
    <name type="scientific">Vitis vinifera</name>
    <name type="common">Grape</name>
    <dbReference type="NCBI Taxonomy" id="29760"/>
    <lineage>
        <taxon>Eukaryota</taxon>
        <taxon>Viridiplantae</taxon>
        <taxon>Streptophyta</taxon>
        <taxon>Embryophyta</taxon>
        <taxon>Tracheophyta</taxon>
        <taxon>Spermatophyta</taxon>
        <taxon>Magnoliopsida</taxon>
        <taxon>eudicotyledons</taxon>
        <taxon>Gunneridae</taxon>
        <taxon>Pentapetalae</taxon>
        <taxon>rosids</taxon>
        <taxon>Vitales</taxon>
        <taxon>Vitaceae</taxon>
        <taxon>Viteae</taxon>
        <taxon>Vitis</taxon>
    </lineage>
</organism>
<comment type="subcellular location">
    <subcellularLocation>
        <location evidence="1">Secreted</location>
    </subcellularLocation>
</comment>
<dbReference type="SUPFAM" id="SSF52743">
    <property type="entry name" value="Subtilisin-like"/>
    <property type="match status" value="1"/>
</dbReference>
<dbReference type="Proteomes" id="UP000288805">
    <property type="component" value="Unassembled WGS sequence"/>
</dbReference>
<evidence type="ECO:0000259" key="12">
    <source>
        <dbReference type="Pfam" id="PF02225"/>
    </source>
</evidence>
<dbReference type="InterPro" id="IPR045051">
    <property type="entry name" value="SBT"/>
</dbReference>
<keyword evidence="3 9" id="KW-0645">Protease</keyword>
<dbReference type="Gene3D" id="3.30.70.80">
    <property type="entry name" value="Peptidase S8 propeptide/proteinase inhibitor I9"/>
    <property type="match status" value="1"/>
</dbReference>
<dbReference type="InterPro" id="IPR000209">
    <property type="entry name" value="Peptidase_S8/S53_dom"/>
</dbReference>
<dbReference type="CDD" id="cd04852">
    <property type="entry name" value="Peptidases_S8_3"/>
    <property type="match status" value="1"/>
</dbReference>
<dbReference type="GO" id="GO:0006508">
    <property type="term" value="P:proteolysis"/>
    <property type="evidence" value="ECO:0007669"/>
    <property type="project" value="UniProtKB-KW"/>
</dbReference>
<dbReference type="Gene3D" id="3.50.30.30">
    <property type="match status" value="1"/>
</dbReference>
<evidence type="ECO:0000256" key="8">
    <source>
        <dbReference type="PIRSR" id="PIRSR615500-1"/>
    </source>
</evidence>
<keyword evidence="5 9" id="KW-0378">Hydrolase</keyword>
<evidence type="ECO:0000259" key="13">
    <source>
        <dbReference type="Pfam" id="PF05922"/>
    </source>
</evidence>
<evidence type="ECO:0000259" key="14">
    <source>
        <dbReference type="Pfam" id="PF17766"/>
    </source>
</evidence>
<dbReference type="InterPro" id="IPR010259">
    <property type="entry name" value="S8pro/Inhibitor_I9"/>
</dbReference>
<dbReference type="InterPro" id="IPR041469">
    <property type="entry name" value="Subtilisin-like_FN3"/>
</dbReference>
<dbReference type="FunFam" id="2.60.40.2310:FF:000001">
    <property type="entry name" value="Subtilisin-like protease SBT1.5"/>
    <property type="match status" value="1"/>
</dbReference>
<evidence type="ECO:0000256" key="3">
    <source>
        <dbReference type="ARBA" id="ARBA00022670"/>
    </source>
</evidence>
<feature type="domain" description="Subtilisin-like protease fibronectin type-III" evidence="14">
    <location>
        <begin position="649"/>
        <end position="747"/>
    </location>
</feature>
<dbReference type="GO" id="GO:0005576">
    <property type="term" value="C:extracellular region"/>
    <property type="evidence" value="ECO:0007669"/>
    <property type="project" value="UniProtKB-SubCell"/>
</dbReference>
<dbReference type="EMBL" id="QGNW01000039">
    <property type="protein sequence ID" value="RVX09022.1"/>
    <property type="molecule type" value="Genomic_DNA"/>
</dbReference>
<evidence type="ECO:0000313" key="16">
    <source>
        <dbReference type="Proteomes" id="UP000288805"/>
    </source>
</evidence>
<dbReference type="InterPro" id="IPR036852">
    <property type="entry name" value="Peptidase_S8/S53_dom_sf"/>
</dbReference>
<protein>
    <submittedName>
        <fullName evidence="15">Subtilisin-like protease SBT1.2</fullName>
    </submittedName>
</protein>
<name>A0A438JJA5_VITVI</name>
<dbReference type="Pfam" id="PF02225">
    <property type="entry name" value="PA"/>
    <property type="match status" value="1"/>
</dbReference>
<evidence type="ECO:0000256" key="5">
    <source>
        <dbReference type="ARBA" id="ARBA00022801"/>
    </source>
</evidence>
<dbReference type="InterPro" id="IPR023827">
    <property type="entry name" value="Peptidase_S8_Asp-AS"/>
</dbReference>
<evidence type="ECO:0000256" key="2">
    <source>
        <dbReference type="ARBA" id="ARBA00011073"/>
    </source>
</evidence>
<dbReference type="PRINTS" id="PR00723">
    <property type="entry name" value="SUBTILISIN"/>
</dbReference>
<dbReference type="PROSITE" id="PS51892">
    <property type="entry name" value="SUBTILASE"/>
    <property type="match status" value="1"/>
</dbReference>
<dbReference type="Gene3D" id="2.60.40.2310">
    <property type="match status" value="1"/>
</dbReference>
<feature type="active site" description="Charge relay system" evidence="8 9">
    <location>
        <position position="157"/>
    </location>
</feature>
<evidence type="ECO:0000256" key="4">
    <source>
        <dbReference type="ARBA" id="ARBA00022729"/>
    </source>
</evidence>